<reference evidence="1" key="1">
    <citation type="journal article" date="2023" name="Microb. Genom.">
        <title>Mesoterricola silvestris gen. nov., sp. nov., Mesoterricola sediminis sp. nov., Geothrix oryzae sp. nov., Geothrix edaphica sp. nov., Geothrix rubra sp. nov., and Geothrix limicola sp. nov., six novel members of Acidobacteriota isolated from soils.</title>
        <authorList>
            <person name="Weisberg A.J."/>
            <person name="Pearce E."/>
            <person name="Kramer C.G."/>
            <person name="Chang J.H."/>
            <person name="Clarke C.R."/>
        </authorList>
    </citation>
    <scope>NUCLEOTIDE SEQUENCE</scope>
    <source>
        <strain evidence="1">ND06-05F</strain>
    </source>
</reference>
<evidence type="ECO:0000313" key="1">
    <source>
        <dbReference type="EMBL" id="MDX3135971.1"/>
    </source>
</evidence>
<accession>A0AAJ2URW5</accession>
<gene>
    <name evidence="1" type="ORF">PV367_40675</name>
</gene>
<evidence type="ECO:0000313" key="2">
    <source>
        <dbReference type="Proteomes" id="UP001273589"/>
    </source>
</evidence>
<dbReference type="RefSeq" id="WP_319698690.1">
    <property type="nucleotide sequence ID" value="NZ_JARAWN010000486.1"/>
</dbReference>
<sequence>MLRAHVEEFGTVKDSWLFANGRGGVVASTTYWRVWGEARHLALTPEQVASPLAARPYDLRPAGALLVAQRWRTPLRLRSARGQQRPGALSRYAKCLDGRQDVDNRRIGELLGEGDGQEDEHGDGS</sequence>
<protein>
    <recommendedName>
        <fullName evidence="3">Integrase</fullName>
    </recommendedName>
</protein>
<dbReference type="Proteomes" id="UP001273589">
    <property type="component" value="Unassembled WGS sequence"/>
</dbReference>
<evidence type="ECO:0008006" key="3">
    <source>
        <dbReference type="Google" id="ProtNLM"/>
    </source>
</evidence>
<comment type="caution">
    <text evidence="1">The sequence shown here is derived from an EMBL/GenBank/DDBJ whole genome shotgun (WGS) entry which is preliminary data.</text>
</comment>
<proteinExistence type="predicted"/>
<name>A0AAJ2URW5_9ACTN</name>
<dbReference type="EMBL" id="JARAWN010000486">
    <property type="protein sequence ID" value="MDX3135971.1"/>
    <property type="molecule type" value="Genomic_DNA"/>
</dbReference>
<organism evidence="1 2">
    <name type="scientific">Streptomyces europaeiscabiei</name>
    <dbReference type="NCBI Taxonomy" id="146819"/>
    <lineage>
        <taxon>Bacteria</taxon>
        <taxon>Bacillati</taxon>
        <taxon>Actinomycetota</taxon>
        <taxon>Actinomycetes</taxon>
        <taxon>Kitasatosporales</taxon>
        <taxon>Streptomycetaceae</taxon>
        <taxon>Streptomyces</taxon>
    </lineage>
</organism>
<dbReference type="AlphaFoldDB" id="A0AAJ2URW5"/>